<keyword evidence="2" id="KW-1185">Reference proteome</keyword>
<comment type="caution">
    <text evidence="1">The sequence shown here is derived from an EMBL/GenBank/DDBJ whole genome shotgun (WGS) entry which is preliminary data.</text>
</comment>
<organism evidence="1 2">
    <name type="scientific">Thiobaca trueperi</name>
    <dbReference type="NCBI Taxonomy" id="127458"/>
    <lineage>
        <taxon>Bacteria</taxon>
        <taxon>Pseudomonadati</taxon>
        <taxon>Pseudomonadota</taxon>
        <taxon>Gammaproteobacteria</taxon>
        <taxon>Chromatiales</taxon>
        <taxon>Chromatiaceae</taxon>
        <taxon>Thiobaca</taxon>
    </lineage>
</organism>
<protein>
    <recommendedName>
        <fullName evidence="3">DUF5343 domain-containing protein</fullName>
    </recommendedName>
</protein>
<evidence type="ECO:0000313" key="1">
    <source>
        <dbReference type="EMBL" id="TCT20801.1"/>
    </source>
</evidence>
<evidence type="ECO:0000313" key="2">
    <source>
        <dbReference type="Proteomes" id="UP000295717"/>
    </source>
</evidence>
<evidence type="ECO:0008006" key="3">
    <source>
        <dbReference type="Google" id="ProtNLM"/>
    </source>
</evidence>
<dbReference type="OrthoDB" id="5242180at2"/>
<gene>
    <name evidence="1" type="ORF">EDC35_105245</name>
</gene>
<dbReference type="AlphaFoldDB" id="A0A4R3MYS8"/>
<dbReference type="Proteomes" id="UP000295717">
    <property type="component" value="Unassembled WGS sequence"/>
</dbReference>
<accession>A0A4R3MYS8</accession>
<sequence>MADQINLPSSSRGELEKIIKGYGHVGKEVDLETLSKLTAIGRTTISPNNPFLTQAGIIAGARKKQITDTGRKLSRALEHNLQEEISASWREVIRGSEFLSNIVSTIRIKGGMASDDVMRHILFASESKNTKANKTGAKTITDLLLLSGLIEENAGKLRVATTVPQSASAEPIDESQSTEVSLLIAQVETATPTPISTTHPVVNAGTTFGSPTIAINIQLQLPETDKPEVYEELFKALRRHLFPG</sequence>
<dbReference type="RefSeq" id="WP_132977403.1">
    <property type="nucleotide sequence ID" value="NZ_SMAO01000005.1"/>
</dbReference>
<dbReference type="EMBL" id="SMAO01000005">
    <property type="protein sequence ID" value="TCT20801.1"/>
    <property type="molecule type" value="Genomic_DNA"/>
</dbReference>
<proteinExistence type="predicted"/>
<name>A0A4R3MYS8_9GAMM</name>
<reference evidence="1 2" key="1">
    <citation type="submission" date="2019-03" db="EMBL/GenBank/DDBJ databases">
        <title>Genomic Encyclopedia of Type Strains, Phase IV (KMG-IV): sequencing the most valuable type-strain genomes for metagenomic binning, comparative biology and taxonomic classification.</title>
        <authorList>
            <person name="Goeker M."/>
        </authorList>
    </citation>
    <scope>NUCLEOTIDE SEQUENCE [LARGE SCALE GENOMIC DNA]</scope>
    <source>
        <strain evidence="1 2">DSM 13587</strain>
    </source>
</reference>